<evidence type="ECO:0000313" key="1">
    <source>
        <dbReference type="EMBL" id="GAD12296.1"/>
    </source>
</evidence>
<sequence>MARHLDRLYEADIHHVTSACLAQIYKKEDLPLWVFHADTTDKTVYGAYETNSTEGLQITYGYNRHHYWQKQMGFGLVGNQDGLPFYGDVHDGHLPDKTWNPSVLARMKE</sequence>
<dbReference type="AlphaFoldDB" id="U2WNI5"/>
<protein>
    <submittedName>
        <fullName evidence="1">Transposase</fullName>
    </submittedName>
</protein>
<comment type="caution">
    <text evidence="1">The sequence shown here is derived from an EMBL/GenBank/DDBJ whole genome shotgun (WGS) entry which is preliminary data.</text>
</comment>
<gene>
    <name evidence="1" type="ORF">GBL_0513</name>
</gene>
<dbReference type="EMBL" id="BASG01000003">
    <property type="protein sequence ID" value="GAD12296.1"/>
    <property type="molecule type" value="Genomic_DNA"/>
</dbReference>
<dbReference type="Proteomes" id="UP000016424">
    <property type="component" value="Unassembled WGS sequence"/>
</dbReference>
<reference evidence="2" key="1">
    <citation type="journal article" date="2013" name="Genome">
        <title>Draft Genome Sequence of Geobacillus kaustophilus GBlys, a Lysogenic Strain with Bacteriophage phiOH2.</title>
        <authorList>
            <person name="Doi K."/>
            <person name="Mori K."/>
            <person name="Martono H."/>
            <person name="Nagayoshi Y."/>
            <person name="Fujino Y."/>
            <person name="Tashiro K."/>
            <person name="Kuhara S."/>
            <person name="Ohshima T."/>
        </authorList>
    </citation>
    <scope>NUCLEOTIDE SEQUENCE [LARGE SCALE GENOMIC DNA]</scope>
    <source>
        <strain evidence="2">GBlys</strain>
    </source>
</reference>
<evidence type="ECO:0000313" key="2">
    <source>
        <dbReference type="Proteomes" id="UP000016424"/>
    </source>
</evidence>
<proteinExistence type="predicted"/>
<organism evidence="1 2">
    <name type="scientific">Geobacillus kaustophilus GBlys</name>
    <dbReference type="NCBI Taxonomy" id="1337888"/>
    <lineage>
        <taxon>Bacteria</taxon>
        <taxon>Bacillati</taxon>
        <taxon>Bacillota</taxon>
        <taxon>Bacilli</taxon>
        <taxon>Bacillales</taxon>
        <taxon>Anoxybacillaceae</taxon>
        <taxon>Geobacillus</taxon>
        <taxon>Geobacillus thermoleovorans group</taxon>
    </lineage>
</organism>
<name>U2WNI5_GEOKU</name>
<accession>U2WNI5</accession>